<dbReference type="OrthoDB" id="6361347at2759"/>
<evidence type="ECO:0000313" key="2">
    <source>
        <dbReference type="EMBL" id="GFG32710.1"/>
    </source>
</evidence>
<comment type="caution">
    <text evidence="2">The sequence shown here is derived from an EMBL/GenBank/DDBJ whole genome shotgun (WGS) entry which is preliminary data.</text>
</comment>
<keyword evidence="3" id="KW-1185">Reference proteome</keyword>
<gene>
    <name evidence="2" type="ORF">Cfor_04164</name>
</gene>
<keyword evidence="1" id="KW-1133">Transmembrane helix</keyword>
<proteinExistence type="predicted"/>
<keyword evidence="1" id="KW-0812">Transmembrane</keyword>
<evidence type="ECO:0000313" key="3">
    <source>
        <dbReference type="Proteomes" id="UP000502823"/>
    </source>
</evidence>
<accession>A0A6L2PMJ6</accession>
<name>A0A6L2PMJ6_COPFO</name>
<feature type="transmembrane region" description="Helical" evidence="1">
    <location>
        <begin position="496"/>
        <end position="518"/>
    </location>
</feature>
<dbReference type="Proteomes" id="UP000502823">
    <property type="component" value="Unassembled WGS sequence"/>
</dbReference>
<sequence>MEHPGSAVNDFAKEATPENTMMSLSSQNCISDMPLPKSDEYFSSNVSNADTTVAYNILSMANKLDVDENGSGISNAHTSESNVILKLLSANIPESEPGESIVSGISLQQNESQMSAARSDVKEEYTAARVKGKKVITQELLESSTTSTGVNIPSEFRSSSNVESNLRRCTQKLNNSAGAGESRMHIIGSDHSKIEDKVFNCGKGVTESVLPEYLRVLLDGMDVCGDSGCPLDAKPEWFDVDKFRRGQRVGTKYLFGLILAEMLSLFMLLSFPGPRLSLIFTRKSHTPYKSFKRYLSTVTRVGSWYFDDIWQPGTKGHENIQVVRAMHQKARNKLHNTKLDEVYKKGTLSKNCTFGCKGAAIWSPLHEMIREDFQGSCPYPRPNQRPFLNCQRNPVFMNQMEMAITQFGFVGLFILFPSKFGAHGISDEDMNAFVYLWRCLGYILGTDDMYNFCNGDLETVRQRSRDVINFWVKPNLREVSRDWEHMIRCIVEGISFYIPAITFEISLLYLCSMLGIYAPRLRAALTLTQQVIYHLMNFVFLVLMRLPGVCFFFNWLLLLAVRKARRASPEVLDKLRVKQYPYEDEGNCTRL</sequence>
<reference evidence="3" key="1">
    <citation type="submission" date="2020-01" db="EMBL/GenBank/DDBJ databases">
        <title>Draft genome sequence of the Termite Coptotermes fromosanus.</title>
        <authorList>
            <person name="Itakura S."/>
            <person name="Yosikawa Y."/>
            <person name="Umezawa K."/>
        </authorList>
    </citation>
    <scope>NUCLEOTIDE SEQUENCE [LARGE SCALE GENOMIC DNA]</scope>
</reference>
<feature type="transmembrane region" description="Helical" evidence="1">
    <location>
        <begin position="253"/>
        <end position="273"/>
    </location>
</feature>
<keyword evidence="1" id="KW-0472">Membrane</keyword>
<protein>
    <submittedName>
        <fullName evidence="2">Uncharacterized protein</fullName>
    </submittedName>
</protein>
<organism evidence="2 3">
    <name type="scientific">Coptotermes formosanus</name>
    <name type="common">Formosan subterranean termite</name>
    <dbReference type="NCBI Taxonomy" id="36987"/>
    <lineage>
        <taxon>Eukaryota</taxon>
        <taxon>Metazoa</taxon>
        <taxon>Ecdysozoa</taxon>
        <taxon>Arthropoda</taxon>
        <taxon>Hexapoda</taxon>
        <taxon>Insecta</taxon>
        <taxon>Pterygota</taxon>
        <taxon>Neoptera</taxon>
        <taxon>Polyneoptera</taxon>
        <taxon>Dictyoptera</taxon>
        <taxon>Blattodea</taxon>
        <taxon>Blattoidea</taxon>
        <taxon>Termitoidae</taxon>
        <taxon>Rhinotermitidae</taxon>
        <taxon>Coptotermes</taxon>
    </lineage>
</organism>
<dbReference type="PANTHER" id="PTHR37159">
    <property type="entry name" value="GH11867P"/>
    <property type="match status" value="1"/>
</dbReference>
<dbReference type="EMBL" id="BLKM01000383">
    <property type="protein sequence ID" value="GFG32710.1"/>
    <property type="molecule type" value="Genomic_DNA"/>
</dbReference>
<dbReference type="InParanoid" id="A0A6L2PMJ6"/>
<evidence type="ECO:0000256" key="1">
    <source>
        <dbReference type="SAM" id="Phobius"/>
    </source>
</evidence>
<feature type="transmembrane region" description="Helical" evidence="1">
    <location>
        <begin position="538"/>
        <end position="561"/>
    </location>
</feature>
<dbReference type="AlphaFoldDB" id="A0A6L2PMJ6"/>
<dbReference type="PANTHER" id="PTHR37159:SF1">
    <property type="entry name" value="GH11867P"/>
    <property type="match status" value="1"/>
</dbReference>